<dbReference type="FunFam" id="3.40.309.10:FF:000004">
    <property type="entry name" value="Succinate-semialdehyde dehydrogenase I"/>
    <property type="match status" value="1"/>
</dbReference>
<evidence type="ECO:0000313" key="6">
    <source>
        <dbReference type="EMBL" id="OBV38298.1"/>
    </source>
</evidence>
<dbReference type="CDD" id="cd07103">
    <property type="entry name" value="ALDH_F5_SSADH_GabD"/>
    <property type="match status" value="1"/>
</dbReference>
<dbReference type="STRING" id="1747903.ASR47_1005252"/>
<dbReference type="InterPro" id="IPR016161">
    <property type="entry name" value="Ald_DH/histidinol_DH"/>
</dbReference>
<protein>
    <submittedName>
        <fullName evidence="6">Succinate-semialdehyde dehydrogenase / glutarate-semialdehyde dehydrogenase</fullName>
        <ecNumber evidence="6">1.2.1.16</ecNumber>
        <ecNumber evidence="6">1.2.1.20</ecNumber>
        <ecNumber evidence="6">1.2.1.79</ecNumber>
    </submittedName>
</protein>
<dbReference type="Pfam" id="PF00171">
    <property type="entry name" value="Aldedh"/>
    <property type="match status" value="1"/>
</dbReference>
<dbReference type="NCBIfam" id="TIGR01780">
    <property type="entry name" value="SSADH"/>
    <property type="match status" value="1"/>
</dbReference>
<evidence type="ECO:0000256" key="3">
    <source>
        <dbReference type="PROSITE-ProRule" id="PRU10007"/>
    </source>
</evidence>
<organism evidence="6 7">
    <name type="scientific">Janthinobacterium psychrotolerans</name>
    <dbReference type="NCBI Taxonomy" id="1747903"/>
    <lineage>
        <taxon>Bacteria</taxon>
        <taxon>Pseudomonadati</taxon>
        <taxon>Pseudomonadota</taxon>
        <taxon>Betaproteobacteria</taxon>
        <taxon>Burkholderiales</taxon>
        <taxon>Oxalobacteraceae</taxon>
        <taxon>Janthinobacterium</taxon>
    </lineage>
</organism>
<dbReference type="PATRIC" id="fig|1747903.4.peg.1845"/>
<evidence type="ECO:0000259" key="5">
    <source>
        <dbReference type="Pfam" id="PF00171"/>
    </source>
</evidence>
<dbReference type="GO" id="GO:0005829">
    <property type="term" value="C:cytosol"/>
    <property type="evidence" value="ECO:0007669"/>
    <property type="project" value="TreeGrafter"/>
</dbReference>
<dbReference type="InterPro" id="IPR016162">
    <property type="entry name" value="Ald_DH_N"/>
</dbReference>
<dbReference type="PROSITE" id="PS00070">
    <property type="entry name" value="ALDEHYDE_DEHYDR_CYS"/>
    <property type="match status" value="1"/>
</dbReference>
<evidence type="ECO:0000256" key="1">
    <source>
        <dbReference type="ARBA" id="ARBA00009986"/>
    </source>
</evidence>
<dbReference type="InterPro" id="IPR029510">
    <property type="entry name" value="Ald_DH_CS_GLU"/>
</dbReference>
<dbReference type="PANTHER" id="PTHR43353:SF5">
    <property type="entry name" value="SUCCINATE-SEMIALDEHYDE DEHYDROGENASE, MITOCHONDRIAL"/>
    <property type="match status" value="1"/>
</dbReference>
<dbReference type="InterPro" id="IPR050740">
    <property type="entry name" value="Aldehyde_DH_Superfamily"/>
</dbReference>
<keyword evidence="2 4" id="KW-0560">Oxidoreductase</keyword>
<dbReference type="EMBL" id="LOCQ01000058">
    <property type="protein sequence ID" value="OBV38298.1"/>
    <property type="molecule type" value="Genomic_DNA"/>
</dbReference>
<gene>
    <name evidence="6" type="ORF">ASR47_1005252</name>
</gene>
<dbReference type="AlphaFoldDB" id="A0A1A7C1V5"/>
<dbReference type="InterPro" id="IPR010102">
    <property type="entry name" value="Succ_semiAld_DH"/>
</dbReference>
<reference evidence="6 7" key="1">
    <citation type="submission" date="2016-04" db="EMBL/GenBank/DDBJ databases">
        <title>Draft genome sequence of Janthinobacterium psychrotolerans sp. nov., isolated from freshwater sediments in Denmark.</title>
        <authorList>
            <person name="Gong X."/>
            <person name="Skrivergaard S."/>
            <person name="Korsgaard B.S."/>
            <person name="Schreiber L."/>
            <person name="Marshall I.P."/>
            <person name="Finster K."/>
            <person name="Schramm A."/>
        </authorList>
    </citation>
    <scope>NUCLEOTIDE SEQUENCE [LARGE SCALE GENOMIC DNA]</scope>
    <source>
        <strain evidence="6 7">S3-2</strain>
    </source>
</reference>
<keyword evidence="7" id="KW-1185">Reference proteome</keyword>
<dbReference type="PROSITE" id="PS00687">
    <property type="entry name" value="ALDEHYDE_DEHYDR_GLU"/>
    <property type="match status" value="1"/>
</dbReference>
<dbReference type="InterPro" id="IPR016160">
    <property type="entry name" value="Ald_DH_CS_CYS"/>
</dbReference>
<proteinExistence type="inferred from homology"/>
<dbReference type="EC" id="1.2.1.20" evidence="6"/>
<dbReference type="GO" id="GO:0036243">
    <property type="term" value="F:succinate-semialdehyde dehydrogenase (NADP+) activity"/>
    <property type="evidence" value="ECO:0007669"/>
    <property type="project" value="UniProtKB-EC"/>
</dbReference>
<evidence type="ECO:0000256" key="4">
    <source>
        <dbReference type="RuleBase" id="RU003345"/>
    </source>
</evidence>
<dbReference type="GO" id="GO:0009450">
    <property type="term" value="P:gamma-aminobutyric acid catabolic process"/>
    <property type="evidence" value="ECO:0007669"/>
    <property type="project" value="InterPro"/>
</dbReference>
<dbReference type="Gene3D" id="3.40.605.10">
    <property type="entry name" value="Aldehyde Dehydrogenase, Chain A, domain 1"/>
    <property type="match status" value="1"/>
</dbReference>
<feature type="active site" evidence="3">
    <location>
        <position position="256"/>
    </location>
</feature>
<dbReference type="GO" id="GO:0004777">
    <property type="term" value="F:succinate-semialdehyde dehydrogenase (NAD+) activity"/>
    <property type="evidence" value="ECO:0007669"/>
    <property type="project" value="TreeGrafter"/>
</dbReference>
<dbReference type="RefSeq" id="WP_065309156.1">
    <property type="nucleotide sequence ID" value="NZ_LOCQ01000058.1"/>
</dbReference>
<dbReference type="GO" id="GO:0102810">
    <property type="term" value="F:glutarate-semialdehyde dehydrogenase (NADP+) activity"/>
    <property type="evidence" value="ECO:0007669"/>
    <property type="project" value="UniProtKB-EC"/>
</dbReference>
<evidence type="ECO:0000256" key="2">
    <source>
        <dbReference type="ARBA" id="ARBA00023002"/>
    </source>
</evidence>
<accession>A0A1A7C1V5</accession>
<dbReference type="EC" id="1.2.1.16" evidence="6"/>
<evidence type="ECO:0000313" key="7">
    <source>
        <dbReference type="Proteomes" id="UP000092713"/>
    </source>
</evidence>
<dbReference type="InterPro" id="IPR016163">
    <property type="entry name" value="Ald_DH_C"/>
</dbReference>
<sequence length="484" mass="51615">MLNLQDASLLKQQCLIDGVWCDADDGATIAVTNPATGDIIATVPRMGATETRRAIAASHAAFRLWRKETVKTRAAVLRAWHALILQHADDLALILTCEQGKSLAEAKGEIVSNAAYLEWFAEEGKRAYGDVIAPPSNDKRIVVIKQPIGVCAAITPWNFPNGMITRKAGPALAAGCAMVLKPASQTPLSALALGELALRAGVPPGVFNVVTGAAQAIGTELCHNNLVRKITFTGSTEVGAWLSREAAGTIKKLSLELGGNAPFIVFEDADIDAAVEGVLMSKYRNSGQTCVCANRIYVQDGIYDDFAARLVARVEQLKLGNGLEAGVTQGPLIDENAVRKIEQHVADALAKGGKLAIGGKRHALGGSFFEPTVVLEANSTMLVAREETFAPLAPLFRFSTEEEVIALANDTEFGLAGYFYSRDLGRVWRVAEELEVGMVGINTGMIANEMAPFGGVKHSGMGREGSHYGMDDFLDIKYLCMGGI</sequence>
<comment type="similarity">
    <text evidence="1 4">Belongs to the aldehyde dehydrogenase family.</text>
</comment>
<dbReference type="OrthoDB" id="6187633at2"/>
<dbReference type="Gene3D" id="3.40.309.10">
    <property type="entry name" value="Aldehyde Dehydrogenase, Chain A, domain 2"/>
    <property type="match status" value="1"/>
</dbReference>
<dbReference type="Proteomes" id="UP000092713">
    <property type="component" value="Unassembled WGS sequence"/>
</dbReference>
<dbReference type="PANTHER" id="PTHR43353">
    <property type="entry name" value="SUCCINATE-SEMIALDEHYDE DEHYDROGENASE, MITOCHONDRIAL"/>
    <property type="match status" value="1"/>
</dbReference>
<dbReference type="FunFam" id="3.40.605.10:FF:000005">
    <property type="entry name" value="Succinate-semialdehyde dehydrogenase I"/>
    <property type="match status" value="1"/>
</dbReference>
<comment type="caution">
    <text evidence="6">The sequence shown here is derived from an EMBL/GenBank/DDBJ whole genome shotgun (WGS) entry which is preliminary data.</text>
</comment>
<dbReference type="SUPFAM" id="SSF53720">
    <property type="entry name" value="ALDH-like"/>
    <property type="match status" value="1"/>
</dbReference>
<name>A0A1A7C1V5_9BURK</name>
<dbReference type="EC" id="1.2.1.79" evidence="6"/>
<feature type="domain" description="Aldehyde dehydrogenase" evidence="5">
    <location>
        <begin position="20"/>
        <end position="478"/>
    </location>
</feature>
<dbReference type="InterPro" id="IPR015590">
    <property type="entry name" value="Aldehyde_DH_dom"/>
</dbReference>